<dbReference type="AlphaFoldDB" id="A0A9D1FR20"/>
<proteinExistence type="inferred from homology"/>
<organism evidence="8 9">
    <name type="scientific">Candidatus Caccousia stercoris</name>
    <dbReference type="NCBI Taxonomy" id="2840723"/>
    <lineage>
        <taxon>Bacteria</taxon>
        <taxon>Bacillati</taxon>
        <taxon>Bacillota</taxon>
        <taxon>Clostridia</taxon>
        <taxon>Eubacteriales</taxon>
        <taxon>Oscillospiraceae</taxon>
        <taxon>Oscillospiraceae incertae sedis</taxon>
        <taxon>Candidatus Caccousia</taxon>
    </lineage>
</organism>
<accession>A0A9D1FR20</accession>
<evidence type="ECO:0000313" key="8">
    <source>
        <dbReference type="EMBL" id="HIS78289.1"/>
    </source>
</evidence>
<comment type="cofactor">
    <cofactor evidence="1">
        <name>NAD(+)</name>
        <dbReference type="ChEBI" id="CHEBI:57540"/>
    </cofactor>
</comment>
<dbReference type="EMBL" id="DVJM01000048">
    <property type="protein sequence ID" value="HIS78289.1"/>
    <property type="molecule type" value="Genomic_DNA"/>
</dbReference>
<dbReference type="Pfam" id="PF21252">
    <property type="entry name" value="Glyco_hydro_109_C"/>
    <property type="match status" value="1"/>
</dbReference>
<comment type="caution">
    <text evidence="8">The sequence shown here is derived from an EMBL/GenBank/DDBJ whole genome shotgun (WGS) entry which is preliminary data.</text>
</comment>
<evidence type="ECO:0000256" key="5">
    <source>
        <dbReference type="ARBA" id="ARBA00023295"/>
    </source>
</evidence>
<dbReference type="SUPFAM" id="SSF51735">
    <property type="entry name" value="NAD(P)-binding Rossmann-fold domains"/>
    <property type="match status" value="1"/>
</dbReference>
<dbReference type="InterPro" id="IPR049303">
    <property type="entry name" value="Glyco_hydro_109_C"/>
</dbReference>
<name>A0A9D1FR20_9FIRM</name>
<evidence type="ECO:0000259" key="7">
    <source>
        <dbReference type="Pfam" id="PF21252"/>
    </source>
</evidence>
<evidence type="ECO:0000256" key="4">
    <source>
        <dbReference type="ARBA" id="ARBA00023027"/>
    </source>
</evidence>
<keyword evidence="5" id="KW-0326">Glycosidase</keyword>
<dbReference type="Proteomes" id="UP000824141">
    <property type="component" value="Unassembled WGS sequence"/>
</dbReference>
<evidence type="ECO:0000256" key="3">
    <source>
        <dbReference type="ARBA" id="ARBA00022801"/>
    </source>
</evidence>
<feature type="domain" description="Gfo/Idh/MocA-like oxidoreductase N-terminal" evidence="6">
    <location>
        <begin position="6"/>
        <end position="127"/>
    </location>
</feature>
<dbReference type="InterPro" id="IPR000683">
    <property type="entry name" value="Gfo/Idh/MocA-like_OxRdtase_N"/>
</dbReference>
<comment type="similarity">
    <text evidence="2">Belongs to the Gfo/Idh/MocA family. Glycosyl hydrolase 109 subfamily.</text>
</comment>
<reference evidence="8" key="2">
    <citation type="journal article" date="2021" name="PeerJ">
        <title>Extensive microbial diversity within the chicken gut microbiome revealed by metagenomics and culture.</title>
        <authorList>
            <person name="Gilroy R."/>
            <person name="Ravi A."/>
            <person name="Getino M."/>
            <person name="Pursley I."/>
            <person name="Horton D.L."/>
            <person name="Alikhan N.F."/>
            <person name="Baker D."/>
            <person name="Gharbi K."/>
            <person name="Hall N."/>
            <person name="Watson M."/>
            <person name="Adriaenssens E.M."/>
            <person name="Foster-Nyarko E."/>
            <person name="Jarju S."/>
            <person name="Secka A."/>
            <person name="Antonio M."/>
            <person name="Oren A."/>
            <person name="Chaudhuri R.R."/>
            <person name="La Ragione R."/>
            <person name="Hildebrand F."/>
            <person name="Pallen M.J."/>
        </authorList>
    </citation>
    <scope>NUCLEOTIDE SEQUENCE</scope>
    <source>
        <strain evidence="8">6086</strain>
    </source>
</reference>
<dbReference type="GO" id="GO:0016798">
    <property type="term" value="F:hydrolase activity, acting on glycosyl bonds"/>
    <property type="evidence" value="ECO:0007669"/>
    <property type="project" value="UniProtKB-KW"/>
</dbReference>
<dbReference type="Gene3D" id="3.30.360.10">
    <property type="entry name" value="Dihydrodipicolinate Reductase, domain 2"/>
    <property type="match status" value="1"/>
</dbReference>
<feature type="domain" description="Glycosyl hydrolase 109 C-terminal" evidence="7">
    <location>
        <begin position="139"/>
        <end position="306"/>
    </location>
</feature>
<evidence type="ECO:0000259" key="6">
    <source>
        <dbReference type="Pfam" id="PF01408"/>
    </source>
</evidence>
<dbReference type="InterPro" id="IPR036291">
    <property type="entry name" value="NAD(P)-bd_dom_sf"/>
</dbReference>
<keyword evidence="3" id="KW-0378">Hydrolase</keyword>
<dbReference type="Gene3D" id="3.40.50.720">
    <property type="entry name" value="NAD(P)-binding Rossmann-like Domain"/>
    <property type="match status" value="1"/>
</dbReference>
<evidence type="ECO:0000256" key="1">
    <source>
        <dbReference type="ARBA" id="ARBA00001911"/>
    </source>
</evidence>
<keyword evidence="4" id="KW-0520">NAD</keyword>
<gene>
    <name evidence="8" type="ORF">IAD03_02850</name>
</gene>
<reference evidence="8" key="1">
    <citation type="submission" date="2020-10" db="EMBL/GenBank/DDBJ databases">
        <authorList>
            <person name="Gilroy R."/>
        </authorList>
    </citation>
    <scope>NUCLEOTIDE SEQUENCE</scope>
    <source>
        <strain evidence="8">6086</strain>
    </source>
</reference>
<dbReference type="Pfam" id="PF01408">
    <property type="entry name" value="GFO_IDH_MocA"/>
    <property type="match status" value="1"/>
</dbReference>
<protein>
    <submittedName>
        <fullName evidence="8">Gfo/Idh/MocA family oxidoreductase</fullName>
    </submittedName>
</protein>
<dbReference type="PANTHER" id="PTHR43818">
    <property type="entry name" value="BCDNA.GH03377"/>
    <property type="match status" value="1"/>
</dbReference>
<evidence type="ECO:0000313" key="9">
    <source>
        <dbReference type="Proteomes" id="UP000824141"/>
    </source>
</evidence>
<dbReference type="InterPro" id="IPR050463">
    <property type="entry name" value="Gfo/Idh/MocA_oxidrdct_glycsds"/>
</dbReference>
<dbReference type="PANTHER" id="PTHR43818:SF1">
    <property type="entry name" value="GLYCOSYL HYDROLASE FAMILY 109 PROTEIN"/>
    <property type="match status" value="1"/>
</dbReference>
<dbReference type="GO" id="GO:0000166">
    <property type="term" value="F:nucleotide binding"/>
    <property type="evidence" value="ECO:0007669"/>
    <property type="project" value="InterPro"/>
</dbReference>
<evidence type="ECO:0000256" key="2">
    <source>
        <dbReference type="ARBA" id="ARBA00009329"/>
    </source>
</evidence>
<sequence length="403" mass="45629">MDKQLKLGVIGLGNRGISLLEHCFLPREDVCVAAVCDTYEDRRVKAREMVEKAGSPSPVCTGDYREILAMPEIDAVVIMASWESHLNLACDAMRAGKYTAVEVGGAYSIDDCWQLVRTHEQTGVHCMLLENCCYGRDELMVLNMVRQGMLGEIVHCQGGYRHDLRDEVSFGRENRHYRFFNYLLRSGENYPTHELGPIANVLDINRGNRMLTLVSVASKAAGLHEYLLREKGADYDASSMSFAQGDVVTTIIKCARGETICLTLDTTLPRFYSRGFHVQGTKGMYMEDNNSVFLDKKDNEFDFKWKEKWNNAEEYRETCEHPVWKRYLEEGVRGGHDGMDWLVTGAFLDAVRRNAPAPIDVYDAAAWMSITCLSEQSVAMGGMPMAIPDFTNGKWLRRDPWQP</sequence>